<proteinExistence type="inferred from homology"/>
<dbReference type="InterPro" id="IPR002699">
    <property type="entry name" value="V_ATPase_D"/>
</dbReference>
<feature type="coiled-coil region" evidence="4">
    <location>
        <begin position="139"/>
        <end position="169"/>
    </location>
</feature>
<keyword evidence="3" id="KW-0406">Ion transport</keyword>
<accession>A0A0F9MFX5</accession>
<dbReference type="PANTHER" id="PTHR11671">
    <property type="entry name" value="V-TYPE ATP SYNTHASE SUBUNIT D"/>
    <property type="match status" value="1"/>
</dbReference>
<dbReference type="HAMAP" id="MF_00271">
    <property type="entry name" value="ATP_synth_D_arch"/>
    <property type="match status" value="1"/>
</dbReference>
<dbReference type="GO" id="GO:0046961">
    <property type="term" value="F:proton-transporting ATPase activity, rotational mechanism"/>
    <property type="evidence" value="ECO:0007669"/>
    <property type="project" value="InterPro"/>
</dbReference>
<evidence type="ECO:0000256" key="2">
    <source>
        <dbReference type="ARBA" id="ARBA00022448"/>
    </source>
</evidence>
<comment type="similarity">
    <text evidence="1">Belongs to the V-ATPase D subunit family.</text>
</comment>
<dbReference type="EMBL" id="LAZR01008966">
    <property type="protein sequence ID" value="KKM75515.1"/>
    <property type="molecule type" value="Genomic_DNA"/>
</dbReference>
<gene>
    <name evidence="5" type="ORF">LCGC14_1389490</name>
</gene>
<name>A0A0F9MFX5_9ZZZZ</name>
<sequence length="206" mass="24728">MAEAIQVNPTRMELLQQKHRLAMAHRAHDLLENKRDELIQQFLPLVKEVRELQKRVLQELNRVYADFQVAKILNSEREIEEALMWTEMKVGLEVSGYTRFQAPRFKLQIEGNPLCYGFYGTNWKLDFTLKAFLNILPFLLNLAQKEDELKRLAKEIERTRRRVNALEYIFIPRVEETVRYITMKLEERERAHLINLMKIKEMAERR</sequence>
<dbReference type="NCBIfam" id="TIGR00309">
    <property type="entry name" value="V_ATPase_subD"/>
    <property type="match status" value="1"/>
</dbReference>
<evidence type="ECO:0008006" key="6">
    <source>
        <dbReference type="Google" id="ProtNLM"/>
    </source>
</evidence>
<keyword evidence="4" id="KW-0175">Coiled coil</keyword>
<evidence type="ECO:0000256" key="4">
    <source>
        <dbReference type="SAM" id="Coils"/>
    </source>
</evidence>
<keyword evidence="2" id="KW-0813">Transport</keyword>
<dbReference type="AlphaFoldDB" id="A0A0F9MFX5"/>
<evidence type="ECO:0000313" key="5">
    <source>
        <dbReference type="EMBL" id="KKM75515.1"/>
    </source>
</evidence>
<evidence type="ECO:0000256" key="3">
    <source>
        <dbReference type="ARBA" id="ARBA00023065"/>
    </source>
</evidence>
<protein>
    <recommendedName>
        <fullName evidence="6">V-type ATP synthase subunit D</fullName>
    </recommendedName>
</protein>
<evidence type="ECO:0000256" key="1">
    <source>
        <dbReference type="ARBA" id="ARBA00005850"/>
    </source>
</evidence>
<comment type="caution">
    <text evidence="5">The sequence shown here is derived from an EMBL/GenBank/DDBJ whole genome shotgun (WGS) entry which is preliminary data.</text>
</comment>
<organism evidence="5">
    <name type="scientific">marine sediment metagenome</name>
    <dbReference type="NCBI Taxonomy" id="412755"/>
    <lineage>
        <taxon>unclassified sequences</taxon>
        <taxon>metagenomes</taxon>
        <taxon>ecological metagenomes</taxon>
    </lineage>
</organism>
<dbReference type="Gene3D" id="1.10.287.3240">
    <property type="match status" value="1"/>
</dbReference>
<dbReference type="Pfam" id="PF01813">
    <property type="entry name" value="ATP-synt_D"/>
    <property type="match status" value="1"/>
</dbReference>
<reference evidence="5" key="1">
    <citation type="journal article" date="2015" name="Nature">
        <title>Complex archaea that bridge the gap between prokaryotes and eukaryotes.</title>
        <authorList>
            <person name="Spang A."/>
            <person name="Saw J.H."/>
            <person name="Jorgensen S.L."/>
            <person name="Zaremba-Niedzwiedzka K."/>
            <person name="Martijn J."/>
            <person name="Lind A.E."/>
            <person name="van Eijk R."/>
            <person name="Schleper C."/>
            <person name="Guy L."/>
            <person name="Ettema T.J."/>
        </authorList>
    </citation>
    <scope>NUCLEOTIDE SEQUENCE</scope>
</reference>